<dbReference type="KEGG" id="amus:LMH87_002552"/>
<keyword evidence="3" id="KW-1185">Reference proteome</keyword>
<organism evidence="2 3">
    <name type="scientific">Akanthomyces muscarius</name>
    <name type="common">Entomopathogenic fungus</name>
    <name type="synonym">Lecanicillium muscarium</name>
    <dbReference type="NCBI Taxonomy" id="2231603"/>
    <lineage>
        <taxon>Eukaryota</taxon>
        <taxon>Fungi</taxon>
        <taxon>Dikarya</taxon>
        <taxon>Ascomycota</taxon>
        <taxon>Pezizomycotina</taxon>
        <taxon>Sordariomycetes</taxon>
        <taxon>Hypocreomycetidae</taxon>
        <taxon>Hypocreales</taxon>
        <taxon>Cordycipitaceae</taxon>
        <taxon>Akanthomyces</taxon>
    </lineage>
</organism>
<gene>
    <name evidence="2" type="ORF">LMH87_002552</name>
</gene>
<dbReference type="GeneID" id="80889711"/>
<evidence type="ECO:0000256" key="1">
    <source>
        <dbReference type="SAM" id="Phobius"/>
    </source>
</evidence>
<evidence type="ECO:0000313" key="3">
    <source>
        <dbReference type="Proteomes" id="UP001144673"/>
    </source>
</evidence>
<keyword evidence="1" id="KW-0472">Membrane</keyword>
<accession>A0A9W8Q706</accession>
<name>A0A9W8Q706_AKAMU</name>
<dbReference type="AlphaFoldDB" id="A0A9W8Q706"/>
<reference evidence="2" key="1">
    <citation type="journal article" date="2023" name="Access Microbiol">
        <title>De-novo genome assembly for Akanthomyces muscarius, a biocontrol agent of insect agricultural pests.</title>
        <authorList>
            <person name="Erdos Z."/>
            <person name="Studholme D.J."/>
            <person name="Raymond B."/>
            <person name="Sharma M."/>
        </authorList>
    </citation>
    <scope>NUCLEOTIDE SEQUENCE</scope>
    <source>
        <strain evidence="2">Ve6</strain>
    </source>
</reference>
<keyword evidence="1" id="KW-1133">Transmembrane helix</keyword>
<protein>
    <submittedName>
        <fullName evidence="2">Uncharacterized protein</fullName>
    </submittedName>
</protein>
<dbReference type="Proteomes" id="UP001144673">
    <property type="component" value="Chromosome 3"/>
</dbReference>
<sequence length="141" mass="14271">MASDSTTTTTTPKPPSPSVTSLAVLKVAFGLGCLLAPRLTSTLLLLDPVSAQAAVVTRLYGGAVASLGYLLWVVGRAHARGEASTRVLRHVVAVNIAADAADVMSCMAGYATGALRAPVFALVGGGCAALEILGMVAYRTV</sequence>
<feature type="transmembrane region" description="Helical" evidence="1">
    <location>
        <begin position="59"/>
        <end position="79"/>
    </location>
</feature>
<feature type="transmembrane region" description="Helical" evidence="1">
    <location>
        <begin position="21"/>
        <end position="39"/>
    </location>
</feature>
<keyword evidence="1" id="KW-0812">Transmembrane</keyword>
<feature type="transmembrane region" description="Helical" evidence="1">
    <location>
        <begin position="91"/>
        <end position="111"/>
    </location>
</feature>
<dbReference type="RefSeq" id="XP_056051005.1">
    <property type="nucleotide sequence ID" value="XM_056194026.1"/>
</dbReference>
<proteinExistence type="predicted"/>
<feature type="transmembrane region" description="Helical" evidence="1">
    <location>
        <begin position="117"/>
        <end position="138"/>
    </location>
</feature>
<evidence type="ECO:0000313" key="2">
    <source>
        <dbReference type="EMBL" id="KAJ4148064.1"/>
    </source>
</evidence>
<comment type="caution">
    <text evidence="2">The sequence shown here is derived from an EMBL/GenBank/DDBJ whole genome shotgun (WGS) entry which is preliminary data.</text>
</comment>
<dbReference type="EMBL" id="JAJHUN010000010">
    <property type="protein sequence ID" value="KAJ4148064.1"/>
    <property type="molecule type" value="Genomic_DNA"/>
</dbReference>